<keyword evidence="1" id="KW-0812">Transmembrane</keyword>
<dbReference type="HOGENOM" id="CLU_2821025_0_0_2"/>
<protein>
    <submittedName>
        <fullName evidence="2">Uncharacterized protein</fullName>
    </submittedName>
</protein>
<dbReference type="Pfam" id="PF24379">
    <property type="entry name" value="DUF7535"/>
    <property type="match status" value="1"/>
</dbReference>
<dbReference type="EMBL" id="CR936257">
    <property type="protein sequence ID" value="CAI48316.1"/>
    <property type="molecule type" value="Genomic_DNA"/>
</dbReference>
<dbReference type="KEGG" id="nph:NP_0450A"/>
<accession>A0A1U7ETS5</accession>
<name>A0A1U7ETS5_NATPD</name>
<dbReference type="RefSeq" id="WP_011321952.1">
    <property type="nucleotide sequence ID" value="NC_007426.1"/>
</dbReference>
<dbReference type="STRING" id="348780.NP_0450A"/>
<reference evidence="2 3" key="1">
    <citation type="journal article" date="2005" name="Genome Res.">
        <title>Living with two extremes: conclusions from the genome sequence of Natronomonas pharaonis.</title>
        <authorList>
            <person name="Falb M."/>
            <person name="Pfeiffer F."/>
            <person name="Palm P."/>
            <person name="Rodewald K."/>
            <person name="Hickmann V."/>
            <person name="Tittor J."/>
            <person name="Oesterhelt D."/>
        </authorList>
    </citation>
    <scope>NUCLEOTIDE SEQUENCE [LARGE SCALE GENOMIC DNA]</scope>
    <source>
        <strain evidence="3">ATCC 35678 / DSM 2160 / CIP 103997 / JCM 8858 / NBRC 14720 / NCIMB 2260 / Gabara</strain>
    </source>
</reference>
<dbReference type="GeneID" id="3700859"/>
<dbReference type="AlphaFoldDB" id="A0A1U7ETS5"/>
<feature type="transmembrane region" description="Helical" evidence="1">
    <location>
        <begin position="29"/>
        <end position="52"/>
    </location>
</feature>
<evidence type="ECO:0000313" key="2">
    <source>
        <dbReference type="EMBL" id="CAI48316.1"/>
    </source>
</evidence>
<dbReference type="Proteomes" id="UP000002698">
    <property type="component" value="Chromosome"/>
</dbReference>
<dbReference type="EnsemblBacteria" id="CAI48316">
    <property type="protein sequence ID" value="CAI48316"/>
    <property type="gene ID" value="NP_0450A"/>
</dbReference>
<gene>
    <name evidence="2" type="ordered locus">NP_0450A</name>
</gene>
<dbReference type="InterPro" id="IPR055957">
    <property type="entry name" value="DUF7535"/>
</dbReference>
<keyword evidence="1" id="KW-0472">Membrane</keyword>
<organism evidence="2 3">
    <name type="scientific">Natronomonas pharaonis (strain ATCC 35678 / DSM 2160 / CIP 103997 / JCM 8858 / NBRC 14720 / NCIMB 2260 / Gabara)</name>
    <name type="common">Halobacterium pharaonis</name>
    <dbReference type="NCBI Taxonomy" id="348780"/>
    <lineage>
        <taxon>Archaea</taxon>
        <taxon>Methanobacteriati</taxon>
        <taxon>Methanobacteriota</taxon>
        <taxon>Stenosarchaea group</taxon>
        <taxon>Halobacteria</taxon>
        <taxon>Halobacteriales</taxon>
        <taxon>Natronomonadaceae</taxon>
        <taxon>Natronomonas</taxon>
    </lineage>
</organism>
<keyword evidence="1" id="KW-1133">Transmembrane helix</keyword>
<keyword evidence="3" id="KW-1185">Reference proteome</keyword>
<sequence length="66" mass="7366">MADETQQNEGVLGALRRPASNGELRNPKIAAAAVLLLVLLPLIPFFVVVWRISKTLRGVRKRVSWE</sequence>
<evidence type="ECO:0000313" key="3">
    <source>
        <dbReference type="Proteomes" id="UP000002698"/>
    </source>
</evidence>
<evidence type="ECO:0000256" key="1">
    <source>
        <dbReference type="SAM" id="Phobius"/>
    </source>
</evidence>
<proteinExistence type="predicted"/>